<feature type="region of interest" description="N-terminal hotdog fold" evidence="5">
    <location>
        <begin position="373"/>
        <end position="511"/>
    </location>
</feature>
<dbReference type="Gene3D" id="3.40.366.10">
    <property type="entry name" value="Malonyl-Coenzyme A Acyl Carrier Protein, domain 2"/>
    <property type="match status" value="1"/>
</dbReference>
<evidence type="ECO:0000256" key="2">
    <source>
        <dbReference type="ARBA" id="ARBA00022553"/>
    </source>
</evidence>
<dbReference type="OrthoDB" id="4920000at2759"/>
<dbReference type="InterPro" id="IPR042104">
    <property type="entry name" value="PKS_dehydratase_sf"/>
</dbReference>
<evidence type="ECO:0000313" key="7">
    <source>
        <dbReference type="EMBL" id="UNI19393.1"/>
    </source>
</evidence>
<keyword evidence="2" id="KW-0597">Phosphoprotein</keyword>
<keyword evidence="1" id="KW-0596">Phosphopantetheine</keyword>
<reference evidence="7" key="1">
    <citation type="submission" date="2021-11" db="EMBL/GenBank/DDBJ databases">
        <title>Purpureocillium_takamizusanense_genome.</title>
        <authorList>
            <person name="Nguyen N.-H."/>
        </authorList>
    </citation>
    <scope>NUCLEOTIDE SEQUENCE</scope>
    <source>
        <strain evidence="7">PT3</strain>
    </source>
</reference>
<dbReference type="Gene3D" id="3.10.129.110">
    <property type="entry name" value="Polyketide synthase dehydratase"/>
    <property type="match status" value="1"/>
</dbReference>
<dbReference type="PANTHER" id="PTHR43775:SF20">
    <property type="entry name" value="HYBRID PKS-NRPS SYNTHETASE APDA"/>
    <property type="match status" value="1"/>
</dbReference>
<evidence type="ECO:0000256" key="1">
    <source>
        <dbReference type="ARBA" id="ARBA00022450"/>
    </source>
</evidence>
<dbReference type="PANTHER" id="PTHR43775">
    <property type="entry name" value="FATTY ACID SYNTHASE"/>
    <property type="match status" value="1"/>
</dbReference>
<evidence type="ECO:0000256" key="4">
    <source>
        <dbReference type="ARBA" id="ARBA00023268"/>
    </source>
</evidence>
<dbReference type="InterPro" id="IPR050091">
    <property type="entry name" value="PKS_NRPS_Biosynth_Enz"/>
</dbReference>
<dbReference type="InterPro" id="IPR049552">
    <property type="entry name" value="PKS_DH_N"/>
</dbReference>
<evidence type="ECO:0000256" key="3">
    <source>
        <dbReference type="ARBA" id="ARBA00022679"/>
    </source>
</evidence>
<dbReference type="InterPro" id="IPR014043">
    <property type="entry name" value="Acyl_transferase_dom"/>
</dbReference>
<gene>
    <name evidence="7" type="ORF">JDV02_005578</name>
</gene>
<dbReference type="Pfam" id="PF21089">
    <property type="entry name" value="PKS_DH_N"/>
    <property type="match status" value="1"/>
</dbReference>
<evidence type="ECO:0000259" key="6">
    <source>
        <dbReference type="PROSITE" id="PS52019"/>
    </source>
</evidence>
<dbReference type="InterPro" id="IPR001227">
    <property type="entry name" value="Ac_transferase_dom_sf"/>
</dbReference>
<keyword evidence="8" id="KW-1185">Reference proteome</keyword>
<dbReference type="GO" id="GO:0044550">
    <property type="term" value="P:secondary metabolite biosynthetic process"/>
    <property type="evidence" value="ECO:0007669"/>
    <property type="project" value="TreeGrafter"/>
</dbReference>
<dbReference type="PROSITE" id="PS52019">
    <property type="entry name" value="PKS_MFAS_DH"/>
    <property type="match status" value="1"/>
</dbReference>
<dbReference type="AlphaFoldDB" id="A0A9Q8QGS3"/>
<dbReference type="Pfam" id="PF00698">
    <property type="entry name" value="Acyl_transf_1"/>
    <property type="match status" value="1"/>
</dbReference>
<keyword evidence="3" id="KW-0808">Transferase</keyword>
<dbReference type="Proteomes" id="UP000829364">
    <property type="component" value="Chromosome 4"/>
</dbReference>
<feature type="domain" description="PKS/mFAS DH" evidence="6">
    <location>
        <begin position="373"/>
        <end position="600"/>
    </location>
</feature>
<dbReference type="KEGG" id="ptkz:JDV02_005578"/>
<dbReference type="RefSeq" id="XP_047842874.1">
    <property type="nucleotide sequence ID" value="XM_047986890.1"/>
</dbReference>
<dbReference type="InterPro" id="IPR020807">
    <property type="entry name" value="PKS_DH"/>
</dbReference>
<organism evidence="7 8">
    <name type="scientific">Purpureocillium takamizusanense</name>
    <dbReference type="NCBI Taxonomy" id="2060973"/>
    <lineage>
        <taxon>Eukaryota</taxon>
        <taxon>Fungi</taxon>
        <taxon>Dikarya</taxon>
        <taxon>Ascomycota</taxon>
        <taxon>Pezizomycotina</taxon>
        <taxon>Sordariomycetes</taxon>
        <taxon>Hypocreomycetidae</taxon>
        <taxon>Hypocreales</taxon>
        <taxon>Ophiocordycipitaceae</taxon>
        <taxon>Purpureocillium</taxon>
    </lineage>
</organism>
<dbReference type="InterPro" id="IPR049551">
    <property type="entry name" value="PKS_DH_C"/>
</dbReference>
<dbReference type="InterPro" id="IPR016036">
    <property type="entry name" value="Malonyl_transacylase_ACP-bd"/>
</dbReference>
<accession>A0A9Q8QGS3</accession>
<evidence type="ECO:0000313" key="8">
    <source>
        <dbReference type="Proteomes" id="UP000829364"/>
    </source>
</evidence>
<dbReference type="SUPFAM" id="SSF55048">
    <property type="entry name" value="Probable ACP-binding domain of malonyl-CoA ACP transacylase"/>
    <property type="match status" value="1"/>
</dbReference>
<dbReference type="GO" id="GO:0004312">
    <property type="term" value="F:fatty acid synthase activity"/>
    <property type="evidence" value="ECO:0007669"/>
    <property type="project" value="TreeGrafter"/>
</dbReference>
<proteinExistence type="predicted"/>
<protein>
    <submittedName>
        <fullName evidence="7">PKS/NRPS-like protein biosynthetic cluster</fullName>
    </submittedName>
</protein>
<dbReference type="Pfam" id="PF14765">
    <property type="entry name" value="PS-DH"/>
    <property type="match status" value="1"/>
</dbReference>
<dbReference type="InterPro" id="IPR049900">
    <property type="entry name" value="PKS_mFAS_DH"/>
</dbReference>
<name>A0A9Q8QGS3_9HYPO</name>
<dbReference type="SUPFAM" id="SSF52151">
    <property type="entry name" value="FabD/lysophospholipase-like"/>
    <property type="match status" value="1"/>
</dbReference>
<dbReference type="SMART" id="SM00827">
    <property type="entry name" value="PKS_AT"/>
    <property type="match status" value="1"/>
</dbReference>
<dbReference type="GO" id="GO:0006633">
    <property type="term" value="P:fatty acid biosynthetic process"/>
    <property type="evidence" value="ECO:0007669"/>
    <property type="project" value="TreeGrafter"/>
</dbReference>
<dbReference type="GeneID" id="72067527"/>
<dbReference type="SMART" id="SM00826">
    <property type="entry name" value="PKS_DH"/>
    <property type="match status" value="1"/>
</dbReference>
<dbReference type="EMBL" id="CP086357">
    <property type="protein sequence ID" value="UNI19393.1"/>
    <property type="molecule type" value="Genomic_DNA"/>
</dbReference>
<dbReference type="InterPro" id="IPR016035">
    <property type="entry name" value="Acyl_Trfase/lysoPLipase"/>
</dbReference>
<sequence>MGAELLDRSPMARQLIVQLEAHLAALPESERPSWSLEQELRAPQATSRLNEAALSQPLCTALQIVQVDLLRAAGVELAGIVGHSSGEIGAAYAAGLLSARDALCLLPRSGAMMAVGTSMEDAVDIVAEFDGAATLAACNSSASVTLSGDQDAIDELATIFEDEKKFHRKLKVDKAYHSRHTVPCSAPYMESLRGNGIKVRTPSGSKKGGRVWYSTVYEGLEMSSPEALAKLKDGSYWRDNMVRSVLFYQGLNKALASGTFDLALEIGPHPALRGPATQTIHEAPNREIPYHGVLSRGTTADVALSAALGILWSQENTAQSLVNLESSEAAATNKSDGYRLLKGLPTYRWNHERTYWRESRHSRRLRTRKARVNPILGAVEPESSMTQQRWRNVLRGREIPWLAGHQLQGRTVFPATGYVSTLIEAVRQLPQVAGGTIHLIDISSFCILQAMSFGEDDSGIEILSTLETIRKDNERRTIRAHFTYSSASGRDPNDGFVLTASADVEILLGEPSKSLLPARQAEPPNLVDVTDDRFYGTLADLGYGYTGPFQALYGLRRKLGKAVAQVAIPPSDESTPLVHPGTLDGAIQAIPLAFCDPGDG</sequence>
<keyword evidence="4" id="KW-0511">Multifunctional enzyme</keyword>
<feature type="active site" description="Proton acceptor; for dehydratase activity" evidence="5">
    <location>
        <position position="405"/>
    </location>
</feature>
<feature type="active site" description="Proton donor; for dehydratase activity" evidence="5">
    <location>
        <position position="584"/>
    </location>
</feature>
<feature type="region of interest" description="C-terminal hotdog fold" evidence="5">
    <location>
        <begin position="526"/>
        <end position="600"/>
    </location>
</feature>
<evidence type="ECO:0000256" key="5">
    <source>
        <dbReference type="PROSITE-ProRule" id="PRU01363"/>
    </source>
</evidence>